<keyword evidence="3" id="KW-1185">Reference proteome</keyword>
<dbReference type="GO" id="GO:0007165">
    <property type="term" value="P:signal transduction"/>
    <property type="evidence" value="ECO:0007669"/>
    <property type="project" value="TreeGrafter"/>
</dbReference>
<dbReference type="GO" id="GO:0005524">
    <property type="term" value="F:ATP binding"/>
    <property type="evidence" value="ECO:0007669"/>
    <property type="project" value="InterPro"/>
</dbReference>
<evidence type="ECO:0000313" key="3">
    <source>
        <dbReference type="Proteomes" id="UP000095751"/>
    </source>
</evidence>
<feature type="domain" description="Protein kinase" evidence="1">
    <location>
        <begin position="1"/>
        <end position="240"/>
    </location>
</feature>
<protein>
    <submittedName>
        <fullName evidence="2">Kinase-like protein</fullName>
    </submittedName>
</protein>
<dbReference type="GO" id="GO:0004672">
    <property type="term" value="F:protein kinase activity"/>
    <property type="evidence" value="ECO:0007669"/>
    <property type="project" value="InterPro"/>
</dbReference>
<dbReference type="GO" id="GO:0005737">
    <property type="term" value="C:cytoplasm"/>
    <property type="evidence" value="ECO:0007669"/>
    <property type="project" value="TreeGrafter"/>
</dbReference>
<dbReference type="PANTHER" id="PTHR23257">
    <property type="entry name" value="SERINE-THREONINE PROTEIN KINASE"/>
    <property type="match status" value="1"/>
</dbReference>
<dbReference type="AlphaFoldDB" id="A0A1E7EZB6"/>
<keyword evidence="2" id="KW-0418">Kinase</keyword>
<dbReference type="InterPro" id="IPR000719">
    <property type="entry name" value="Prot_kinase_dom"/>
</dbReference>
<dbReference type="InterPro" id="IPR050167">
    <property type="entry name" value="Ser_Thr_protein_kinase"/>
</dbReference>
<dbReference type="KEGG" id="fcy:FRACYDRAFT_192990"/>
<reference evidence="2 3" key="1">
    <citation type="submission" date="2016-09" db="EMBL/GenBank/DDBJ databases">
        <title>Extensive genetic diversity and differential bi-allelic expression allows diatom success in the polar Southern Ocean.</title>
        <authorList>
            <consortium name="DOE Joint Genome Institute"/>
            <person name="Mock T."/>
            <person name="Otillar R.P."/>
            <person name="Strauss J."/>
            <person name="Dupont C."/>
            <person name="Frickenhaus S."/>
            <person name="Maumus F."/>
            <person name="Mcmullan M."/>
            <person name="Sanges R."/>
            <person name="Schmutz J."/>
            <person name="Toseland A."/>
            <person name="Valas R."/>
            <person name="Veluchamy A."/>
            <person name="Ward B.J."/>
            <person name="Allen A."/>
            <person name="Barry K."/>
            <person name="Falciatore A."/>
            <person name="Ferrante M."/>
            <person name="Fortunato A.E."/>
            <person name="Gloeckner G."/>
            <person name="Gruber A."/>
            <person name="Hipkin R."/>
            <person name="Janech M."/>
            <person name="Kroth P."/>
            <person name="Leese F."/>
            <person name="Lindquist E."/>
            <person name="Lyon B.R."/>
            <person name="Martin J."/>
            <person name="Mayer C."/>
            <person name="Parker M."/>
            <person name="Quesneville H."/>
            <person name="Raymond J."/>
            <person name="Uhlig C."/>
            <person name="Valentin K.U."/>
            <person name="Worden A.Z."/>
            <person name="Armbrust E.V."/>
            <person name="Bowler C."/>
            <person name="Green B."/>
            <person name="Moulton V."/>
            <person name="Van Oosterhout C."/>
            <person name="Grigoriev I."/>
        </authorList>
    </citation>
    <scope>NUCLEOTIDE SEQUENCE [LARGE SCALE GENOMIC DNA]</scope>
    <source>
        <strain evidence="2 3">CCMP1102</strain>
    </source>
</reference>
<evidence type="ECO:0000313" key="2">
    <source>
        <dbReference type="EMBL" id="OEU11207.1"/>
    </source>
</evidence>
<dbReference type="OrthoDB" id="41771at2759"/>
<dbReference type="Proteomes" id="UP000095751">
    <property type="component" value="Unassembled WGS sequence"/>
</dbReference>
<sequence length="247" mass="28408">MVADRLTSSPRIYDIYGFCGMAIMSEYFPYGDYEDVAVPGTGYLLTTKEQIEQQENELTPYNDIESIDKLRISLQMAEALADLHGDPNGAIVHQDVQLSQYLLSSDGKTVKLNDFNRAEFMLWDDNKGTYCKYGEGGGNGNWRSPEEYLNNNLDEKVDVFSLGNNLYSILTGLWVFYDEDNDTKMQQRVMDGEKAYIDPRYKERSLAESKLVYIIDQCHEFAPEKRPSIFEVVEFLREAMKEVNDDI</sequence>
<dbReference type="Gene3D" id="1.10.510.10">
    <property type="entry name" value="Transferase(Phosphotransferase) domain 1"/>
    <property type="match status" value="1"/>
</dbReference>
<dbReference type="EMBL" id="KV784369">
    <property type="protein sequence ID" value="OEU11207.1"/>
    <property type="molecule type" value="Genomic_DNA"/>
</dbReference>
<dbReference type="InterPro" id="IPR011009">
    <property type="entry name" value="Kinase-like_dom_sf"/>
</dbReference>
<name>A0A1E7EZB6_9STRA</name>
<dbReference type="InParanoid" id="A0A1E7EZB6"/>
<organism evidence="2 3">
    <name type="scientific">Fragilariopsis cylindrus CCMP1102</name>
    <dbReference type="NCBI Taxonomy" id="635003"/>
    <lineage>
        <taxon>Eukaryota</taxon>
        <taxon>Sar</taxon>
        <taxon>Stramenopiles</taxon>
        <taxon>Ochrophyta</taxon>
        <taxon>Bacillariophyta</taxon>
        <taxon>Bacillariophyceae</taxon>
        <taxon>Bacillariophycidae</taxon>
        <taxon>Bacillariales</taxon>
        <taxon>Bacillariaceae</taxon>
        <taxon>Fragilariopsis</taxon>
    </lineage>
</organism>
<gene>
    <name evidence="2" type="ORF">FRACYDRAFT_192990</name>
</gene>
<proteinExistence type="predicted"/>
<dbReference type="PROSITE" id="PS50011">
    <property type="entry name" value="PROTEIN_KINASE_DOM"/>
    <property type="match status" value="1"/>
</dbReference>
<accession>A0A1E7EZB6</accession>
<dbReference type="Pfam" id="PF00069">
    <property type="entry name" value="Pkinase"/>
    <property type="match status" value="1"/>
</dbReference>
<evidence type="ECO:0000259" key="1">
    <source>
        <dbReference type="PROSITE" id="PS50011"/>
    </source>
</evidence>
<dbReference type="SUPFAM" id="SSF56112">
    <property type="entry name" value="Protein kinase-like (PK-like)"/>
    <property type="match status" value="1"/>
</dbReference>
<keyword evidence="2" id="KW-0808">Transferase</keyword>
<dbReference type="PANTHER" id="PTHR23257:SF958">
    <property type="entry name" value="SERINE_THREONINE-PROTEIN KINASE WNK4"/>
    <property type="match status" value="1"/>
</dbReference>